<organism evidence="2 3">
    <name type="scientific">Actinoallomurus vinaceus</name>
    <dbReference type="NCBI Taxonomy" id="1080074"/>
    <lineage>
        <taxon>Bacteria</taxon>
        <taxon>Bacillati</taxon>
        <taxon>Actinomycetota</taxon>
        <taxon>Actinomycetes</taxon>
        <taxon>Streptosporangiales</taxon>
        <taxon>Thermomonosporaceae</taxon>
        <taxon>Actinoallomurus</taxon>
    </lineage>
</organism>
<keyword evidence="3" id="KW-1185">Reference proteome</keyword>
<comment type="caution">
    <text evidence="2">The sequence shown here is derived from an EMBL/GenBank/DDBJ whole genome shotgun (WGS) entry which is preliminary data.</text>
</comment>
<reference evidence="3" key="1">
    <citation type="journal article" date="2019" name="Int. J. Syst. Evol. Microbiol.">
        <title>The Global Catalogue of Microorganisms (GCM) 10K type strain sequencing project: providing services to taxonomists for standard genome sequencing and annotation.</title>
        <authorList>
            <consortium name="The Broad Institute Genomics Platform"/>
            <consortium name="The Broad Institute Genome Sequencing Center for Infectious Disease"/>
            <person name="Wu L."/>
            <person name="Ma J."/>
        </authorList>
    </citation>
    <scope>NUCLEOTIDE SEQUENCE [LARGE SCALE GENOMIC DNA]</scope>
    <source>
        <strain evidence="3">JCM 17939</strain>
    </source>
</reference>
<protein>
    <submittedName>
        <fullName evidence="2">Uncharacterized protein</fullName>
    </submittedName>
</protein>
<feature type="transmembrane region" description="Helical" evidence="1">
    <location>
        <begin position="20"/>
        <end position="46"/>
    </location>
</feature>
<feature type="transmembrane region" description="Helical" evidence="1">
    <location>
        <begin position="78"/>
        <end position="97"/>
    </location>
</feature>
<accession>A0ABP8UR29</accession>
<gene>
    <name evidence="2" type="ORF">GCM10023196_093280</name>
</gene>
<evidence type="ECO:0000313" key="2">
    <source>
        <dbReference type="EMBL" id="GAA4637851.1"/>
    </source>
</evidence>
<sequence>MSSHSIASQDFLAGHILLGILYSIIGIFLSVGPVIALFGTGGWNLVRRTTSTSWRLVIGALWGTMICGFVAGITVHSILHFAPAPGATATIFVAYFFRKGQQSEAGAKD</sequence>
<keyword evidence="1" id="KW-0472">Membrane</keyword>
<name>A0ABP8UR29_9ACTN</name>
<keyword evidence="1" id="KW-1133">Transmembrane helix</keyword>
<dbReference type="EMBL" id="BAABHK010000021">
    <property type="protein sequence ID" value="GAA4637851.1"/>
    <property type="molecule type" value="Genomic_DNA"/>
</dbReference>
<keyword evidence="1" id="KW-0812">Transmembrane</keyword>
<dbReference type="Proteomes" id="UP001501442">
    <property type="component" value="Unassembled WGS sequence"/>
</dbReference>
<evidence type="ECO:0000313" key="3">
    <source>
        <dbReference type="Proteomes" id="UP001501442"/>
    </source>
</evidence>
<feature type="transmembrane region" description="Helical" evidence="1">
    <location>
        <begin position="53"/>
        <end position="72"/>
    </location>
</feature>
<evidence type="ECO:0000256" key="1">
    <source>
        <dbReference type="SAM" id="Phobius"/>
    </source>
</evidence>
<proteinExistence type="predicted"/>